<reference evidence="2 3" key="1">
    <citation type="submission" date="2020-08" db="EMBL/GenBank/DDBJ databases">
        <title>Sequencing the genomes of 1000 actinobacteria strains.</title>
        <authorList>
            <person name="Klenk H.-P."/>
        </authorList>
    </citation>
    <scope>NUCLEOTIDE SEQUENCE [LARGE SCALE GENOMIC DNA]</scope>
    <source>
        <strain evidence="2 3">DSM 24947</strain>
    </source>
</reference>
<keyword evidence="1" id="KW-0812">Transmembrane</keyword>
<accession>A0A7W7BPT9</accession>
<evidence type="ECO:0000256" key="1">
    <source>
        <dbReference type="SAM" id="Phobius"/>
    </source>
</evidence>
<evidence type="ECO:0000313" key="2">
    <source>
        <dbReference type="EMBL" id="MBB4665509.1"/>
    </source>
</evidence>
<keyword evidence="3" id="KW-1185">Reference proteome</keyword>
<organism evidence="2 3">
    <name type="scientific">Microbacterium marinum</name>
    <dbReference type="NCBI Taxonomy" id="421115"/>
    <lineage>
        <taxon>Bacteria</taxon>
        <taxon>Bacillati</taxon>
        <taxon>Actinomycetota</taxon>
        <taxon>Actinomycetes</taxon>
        <taxon>Micrococcales</taxon>
        <taxon>Microbacteriaceae</taxon>
        <taxon>Microbacterium</taxon>
    </lineage>
</organism>
<name>A0A7W7BPT9_9MICO</name>
<evidence type="ECO:0008006" key="4">
    <source>
        <dbReference type="Google" id="ProtNLM"/>
    </source>
</evidence>
<keyword evidence="1" id="KW-0472">Membrane</keyword>
<sequence length="54" mass="6256">MYGALWRILPGPWWVRTLILLVLLAAVLYLLYFHVFPWVFTFFAPDQESTIGGG</sequence>
<dbReference type="AlphaFoldDB" id="A0A7W7BPT9"/>
<feature type="transmembrane region" description="Helical" evidence="1">
    <location>
        <begin position="13"/>
        <end position="33"/>
    </location>
</feature>
<keyword evidence="1" id="KW-1133">Transmembrane helix</keyword>
<dbReference type="Proteomes" id="UP000573729">
    <property type="component" value="Unassembled WGS sequence"/>
</dbReference>
<dbReference type="EMBL" id="JACHMD010000001">
    <property type="protein sequence ID" value="MBB4665509.1"/>
    <property type="molecule type" value="Genomic_DNA"/>
</dbReference>
<gene>
    <name evidence="2" type="ORF">BKA24_000218</name>
</gene>
<proteinExistence type="predicted"/>
<comment type="caution">
    <text evidence="2">The sequence shown here is derived from an EMBL/GenBank/DDBJ whole genome shotgun (WGS) entry which is preliminary data.</text>
</comment>
<dbReference type="RefSeq" id="WP_184214460.1">
    <property type="nucleotide sequence ID" value="NZ_CP085219.1"/>
</dbReference>
<evidence type="ECO:0000313" key="3">
    <source>
        <dbReference type="Proteomes" id="UP000573729"/>
    </source>
</evidence>
<protein>
    <recommendedName>
        <fullName evidence="4">DUF4175 domain-containing protein</fullName>
    </recommendedName>
</protein>